<proteinExistence type="predicted"/>
<dbReference type="Proteomes" id="UP000077154">
    <property type="component" value="Unassembled WGS sequence"/>
</dbReference>
<feature type="region of interest" description="Disordered" evidence="1">
    <location>
        <begin position="1"/>
        <end position="49"/>
    </location>
</feature>
<evidence type="ECO:0000256" key="1">
    <source>
        <dbReference type="SAM" id="MobiDB-lite"/>
    </source>
</evidence>
<reference evidence="2" key="1">
    <citation type="submission" date="2016-03" db="EMBL/GenBank/DDBJ databases">
        <title>Updated assembly of Pseudogymnoascus destructans, the fungus causing white-nose syndrome of bats.</title>
        <authorList>
            <person name="Palmer J.M."/>
            <person name="Drees K.P."/>
            <person name="Foster J.T."/>
            <person name="Lindner D.L."/>
        </authorList>
    </citation>
    <scope>NUCLEOTIDE SEQUENCE [LARGE SCALE GENOMIC DNA]</scope>
    <source>
        <strain evidence="2">20631-21</strain>
    </source>
</reference>
<feature type="compositionally biased region" description="Polar residues" evidence="1">
    <location>
        <begin position="32"/>
        <end position="42"/>
    </location>
</feature>
<evidence type="ECO:0000313" key="2">
    <source>
        <dbReference type="EMBL" id="OAF60679.1"/>
    </source>
</evidence>
<protein>
    <recommendedName>
        <fullName evidence="3">Retrotransposon gag domain-containing protein</fullName>
    </recommendedName>
</protein>
<name>A0A177AEY7_9PEZI</name>
<evidence type="ECO:0008006" key="3">
    <source>
        <dbReference type="Google" id="ProtNLM"/>
    </source>
</evidence>
<dbReference type="RefSeq" id="XP_024325960.1">
    <property type="nucleotide sequence ID" value="XM_024467025.1"/>
</dbReference>
<accession>A0A177AEY7</accession>
<dbReference type="EMBL" id="KV441391">
    <property type="protein sequence ID" value="OAF60679.1"/>
    <property type="molecule type" value="Genomic_DNA"/>
</dbReference>
<feature type="compositionally biased region" description="Basic and acidic residues" evidence="1">
    <location>
        <begin position="1"/>
        <end position="20"/>
    </location>
</feature>
<dbReference type="VEuPathDB" id="FungiDB:GMDG_01253"/>
<dbReference type="AlphaFoldDB" id="A0A177AEY7"/>
<dbReference type="GeneID" id="36286454"/>
<gene>
    <name evidence="2" type="ORF">VC83_03377</name>
</gene>
<sequence length="252" mass="29132">MPPRQTRREAAESLEREHSRVAVLENAPEESGASSPLSQAHSSPGAEAQLATALALEAELQRELKLREAGERIRRLQECLECVGQEEASAHTLRSDERSVTTTNVGEHNEFITSCELAFRLEPLARTDEFRCDFAATWLEGEPRDAWLRHEKEPNFQKTWKEFKRFLLDLVQDPVNRTISMVMKYEEARQRSSQLAQAFATYLETLEAEMPAYSEGHRVQHLLIVYYEGYKKDDEEPRWVNPLKYLKRVRLG</sequence>
<organism evidence="2">
    <name type="scientific">Pseudogymnoascus destructans</name>
    <dbReference type="NCBI Taxonomy" id="655981"/>
    <lineage>
        <taxon>Eukaryota</taxon>
        <taxon>Fungi</taxon>
        <taxon>Dikarya</taxon>
        <taxon>Ascomycota</taxon>
        <taxon>Pezizomycotina</taxon>
        <taxon>Leotiomycetes</taxon>
        <taxon>Thelebolales</taxon>
        <taxon>Thelebolaceae</taxon>
        <taxon>Pseudogymnoascus</taxon>
    </lineage>
</organism>
<dbReference type="OrthoDB" id="3944784at2759"/>